<dbReference type="Gene3D" id="3.20.20.70">
    <property type="entry name" value="Aldolase class I"/>
    <property type="match status" value="2"/>
</dbReference>
<keyword evidence="3" id="KW-0949">S-adenosyl-L-methionine</keyword>
<dbReference type="STRING" id="1732.SAMN02910417_01164"/>
<dbReference type="InterPro" id="IPR058240">
    <property type="entry name" value="rSAM_sf"/>
</dbReference>
<dbReference type="SFLD" id="SFLDS00029">
    <property type="entry name" value="Radical_SAM"/>
    <property type="match status" value="1"/>
</dbReference>
<dbReference type="InterPro" id="IPR007197">
    <property type="entry name" value="rSAM"/>
</dbReference>
<evidence type="ECO:0000256" key="6">
    <source>
        <dbReference type="ARBA" id="ARBA00023014"/>
    </source>
</evidence>
<organism evidence="8 9">
    <name type="scientific">Eubacterium oxidoreducens</name>
    <dbReference type="NCBI Taxonomy" id="1732"/>
    <lineage>
        <taxon>Bacteria</taxon>
        <taxon>Bacillati</taxon>
        <taxon>Bacillota</taxon>
        <taxon>Clostridia</taxon>
        <taxon>Eubacteriales</taxon>
        <taxon>Eubacteriaceae</taxon>
        <taxon>Eubacterium</taxon>
    </lineage>
</organism>
<dbReference type="CDD" id="cd21109">
    <property type="entry name" value="SPASM"/>
    <property type="match status" value="1"/>
</dbReference>
<dbReference type="InterPro" id="IPR013785">
    <property type="entry name" value="Aldolase_TIM"/>
</dbReference>
<comment type="cofactor">
    <cofactor evidence="1">
        <name>[4Fe-4S] cluster</name>
        <dbReference type="ChEBI" id="CHEBI:49883"/>
    </cofactor>
</comment>
<dbReference type="AlphaFoldDB" id="A0A1G6B4G1"/>
<dbReference type="GO" id="GO:0046872">
    <property type="term" value="F:metal ion binding"/>
    <property type="evidence" value="ECO:0007669"/>
    <property type="project" value="UniProtKB-KW"/>
</dbReference>
<keyword evidence="4" id="KW-0479">Metal-binding</keyword>
<dbReference type="InterPro" id="IPR006638">
    <property type="entry name" value="Elp3/MiaA/NifB-like_rSAM"/>
</dbReference>
<dbReference type="OrthoDB" id="9782387at2"/>
<feature type="domain" description="Radical SAM core" evidence="7">
    <location>
        <begin position="156"/>
        <end position="383"/>
    </location>
</feature>
<dbReference type="SUPFAM" id="SSF102114">
    <property type="entry name" value="Radical SAM enzymes"/>
    <property type="match status" value="1"/>
</dbReference>
<dbReference type="InterPro" id="IPR050377">
    <property type="entry name" value="Radical_SAM_PqqE_MftC-like"/>
</dbReference>
<accession>A0A1G6B4G1</accession>
<keyword evidence="6" id="KW-0411">Iron-sulfur</keyword>
<evidence type="ECO:0000256" key="4">
    <source>
        <dbReference type="ARBA" id="ARBA00022723"/>
    </source>
</evidence>
<protein>
    <submittedName>
        <fullName evidence="8">Radical SAM superfamily protein</fullName>
    </submittedName>
</protein>
<evidence type="ECO:0000259" key="7">
    <source>
        <dbReference type="PROSITE" id="PS51918"/>
    </source>
</evidence>
<evidence type="ECO:0000313" key="9">
    <source>
        <dbReference type="Proteomes" id="UP000199228"/>
    </source>
</evidence>
<dbReference type="SMART" id="SM00729">
    <property type="entry name" value="Elp3"/>
    <property type="match status" value="1"/>
</dbReference>
<dbReference type="GO" id="GO:0051536">
    <property type="term" value="F:iron-sulfur cluster binding"/>
    <property type="evidence" value="ECO:0007669"/>
    <property type="project" value="UniProtKB-KW"/>
</dbReference>
<proteinExistence type="predicted"/>
<dbReference type="PANTHER" id="PTHR11228">
    <property type="entry name" value="RADICAL SAM DOMAIN PROTEIN"/>
    <property type="match status" value="1"/>
</dbReference>
<name>A0A1G6B4G1_EUBOX</name>
<keyword evidence="5" id="KW-0408">Iron</keyword>
<evidence type="ECO:0000313" key="8">
    <source>
        <dbReference type="EMBL" id="SDB15564.1"/>
    </source>
</evidence>
<dbReference type="GO" id="GO:0003824">
    <property type="term" value="F:catalytic activity"/>
    <property type="evidence" value="ECO:0007669"/>
    <property type="project" value="InterPro"/>
</dbReference>
<keyword evidence="2" id="KW-0004">4Fe-4S</keyword>
<keyword evidence="9" id="KW-1185">Reference proteome</keyword>
<gene>
    <name evidence="8" type="ORF">SAMN02910417_01164</name>
</gene>
<dbReference type="Pfam" id="PF04055">
    <property type="entry name" value="Radical_SAM"/>
    <property type="match status" value="1"/>
</dbReference>
<dbReference type="CDD" id="cd01335">
    <property type="entry name" value="Radical_SAM"/>
    <property type="match status" value="1"/>
</dbReference>
<evidence type="ECO:0000256" key="2">
    <source>
        <dbReference type="ARBA" id="ARBA00022485"/>
    </source>
</evidence>
<sequence length="670" mass="78767">MFTRETYAAEYVEEYVRAHKELFTKHEKLYIYTVCEQAVNLYEILQTMQVQVTAFIDQGKSFLGKQIYGTPVVTIDEVKGDYYIIISSATQALHDQRVLETKGIDKDRTYTLFEKVTRYYSLKNLEIDKKRYEGITKEQNDALSKKELDHKEIEIHAIPTQMIMDLTPRCNLNCRHCEAHHNKEISKIRNLEEDYTPVERYQYLLDYADFIYLNISGEPLMSPRFWDVLDYVDASDNKPELFTVTNGILLDEKAADRIVHSKFERIYISMDGTSDLTYKRLRGGDFGVWKKNVKYLADKRTAEGKKLEIHLHHTVSRESLEETMLAVQLAEELGVDRIVVRPLYEEIAGMETWRVPMDEDREYFYPQQMTTYYPHLTKRIMDEVREFGKTSRVTVDVSDRFDANLDMSVEDIPYPISVEEFNEYRSKWPKPKNVIQEVPQHAKDYALCKYPWNLMMFFVNGTIMHCNRMVQMEGNINFSPLYELNNTPVAQNIRRGLRDDHLDWSCYHCSGCVRSDYEKHLPRAPYYLKRGEAIVFDLDDTRVLRELEYSGISRIQRDGAWNNLRTSKISFYLSEKGDYEMMLEAEAFVIPGIVNEQNVQVKVNGHEVCMLHYDSDKVTQHSFAIKKEWLGQDDLVTLELEYPDAVSPLKLGFGRDDRQRAIFIKKMEIR</sequence>
<evidence type="ECO:0000256" key="5">
    <source>
        <dbReference type="ARBA" id="ARBA00023004"/>
    </source>
</evidence>
<dbReference type="PROSITE" id="PS51918">
    <property type="entry name" value="RADICAL_SAM"/>
    <property type="match status" value="1"/>
</dbReference>
<dbReference type="EMBL" id="FMXR01000008">
    <property type="protein sequence ID" value="SDB15564.1"/>
    <property type="molecule type" value="Genomic_DNA"/>
</dbReference>
<evidence type="ECO:0000256" key="3">
    <source>
        <dbReference type="ARBA" id="ARBA00022691"/>
    </source>
</evidence>
<evidence type="ECO:0000256" key="1">
    <source>
        <dbReference type="ARBA" id="ARBA00001966"/>
    </source>
</evidence>
<dbReference type="SFLD" id="SFLDG01067">
    <property type="entry name" value="SPASM/twitch_domain_containing"/>
    <property type="match status" value="1"/>
</dbReference>
<reference evidence="8 9" key="1">
    <citation type="submission" date="2016-10" db="EMBL/GenBank/DDBJ databases">
        <authorList>
            <person name="de Groot N.N."/>
        </authorList>
    </citation>
    <scope>NUCLEOTIDE SEQUENCE [LARGE SCALE GENOMIC DNA]</scope>
    <source>
        <strain evidence="8 9">DSM 3217</strain>
    </source>
</reference>
<dbReference type="Proteomes" id="UP000199228">
    <property type="component" value="Unassembled WGS sequence"/>
</dbReference>
<dbReference type="InterPro" id="IPR034391">
    <property type="entry name" value="AdoMet-like_SPASM_containing"/>
</dbReference>
<dbReference type="SFLD" id="SFLDG01387">
    <property type="entry name" value="BtrN-like_SPASM_domain_contain"/>
    <property type="match status" value="1"/>
</dbReference>
<dbReference type="RefSeq" id="WP_090173179.1">
    <property type="nucleotide sequence ID" value="NZ_FMXR01000008.1"/>
</dbReference>
<dbReference type="PANTHER" id="PTHR11228:SF7">
    <property type="entry name" value="PQQA PEPTIDE CYCLASE"/>
    <property type="match status" value="1"/>
</dbReference>